<reference evidence="1" key="1">
    <citation type="submission" date="2022-10" db="EMBL/GenBank/DDBJ databases">
        <authorList>
            <person name="Yu W.X."/>
        </authorList>
    </citation>
    <scope>NUCLEOTIDE SEQUENCE</scope>
    <source>
        <strain evidence="1">D04</strain>
    </source>
</reference>
<dbReference type="AlphaFoldDB" id="A0AAE3MFH7"/>
<dbReference type="Proteomes" id="UP001207408">
    <property type="component" value="Unassembled WGS sequence"/>
</dbReference>
<dbReference type="InterPro" id="IPR038056">
    <property type="entry name" value="YjbR-like_sf"/>
</dbReference>
<evidence type="ECO:0000313" key="1">
    <source>
        <dbReference type="EMBL" id="MCW3806102.1"/>
    </source>
</evidence>
<dbReference type="InterPro" id="IPR007351">
    <property type="entry name" value="YjbR"/>
</dbReference>
<keyword evidence="1" id="KW-0238">DNA-binding</keyword>
<gene>
    <name evidence="1" type="ORF">OM074_10730</name>
</gene>
<evidence type="ECO:0000313" key="2">
    <source>
        <dbReference type="Proteomes" id="UP001207408"/>
    </source>
</evidence>
<organism evidence="1 2">
    <name type="scientific">Plebeiibacterium marinum</name>
    <dbReference type="NCBI Taxonomy" id="2992111"/>
    <lineage>
        <taxon>Bacteria</taxon>
        <taxon>Pseudomonadati</taxon>
        <taxon>Bacteroidota</taxon>
        <taxon>Bacteroidia</taxon>
        <taxon>Marinilabiliales</taxon>
        <taxon>Marinilabiliaceae</taxon>
        <taxon>Plebeiibacterium</taxon>
    </lineage>
</organism>
<dbReference type="Gene3D" id="3.90.1150.30">
    <property type="match status" value="1"/>
</dbReference>
<dbReference type="PANTHER" id="PTHR35145">
    <property type="entry name" value="CYTOPLASMIC PROTEIN-RELATED"/>
    <property type="match status" value="1"/>
</dbReference>
<dbReference type="GO" id="GO:0003677">
    <property type="term" value="F:DNA binding"/>
    <property type="evidence" value="ECO:0007669"/>
    <property type="project" value="UniProtKB-KW"/>
</dbReference>
<dbReference type="PANTHER" id="PTHR35145:SF1">
    <property type="entry name" value="CYTOPLASMIC PROTEIN"/>
    <property type="match status" value="1"/>
</dbReference>
<proteinExistence type="predicted"/>
<dbReference type="RefSeq" id="WP_301199474.1">
    <property type="nucleotide sequence ID" value="NZ_JAPDPI010000019.1"/>
</dbReference>
<dbReference type="SUPFAM" id="SSF142906">
    <property type="entry name" value="YjbR-like"/>
    <property type="match status" value="1"/>
</dbReference>
<protein>
    <submittedName>
        <fullName evidence="1">MmcQ/YjbR family DNA-binding protein</fullName>
    </submittedName>
</protein>
<name>A0AAE3MFH7_9BACT</name>
<dbReference type="EMBL" id="JAPDPI010000019">
    <property type="protein sequence ID" value="MCW3806102.1"/>
    <property type="molecule type" value="Genomic_DNA"/>
</dbReference>
<dbReference type="InterPro" id="IPR058532">
    <property type="entry name" value="YjbR/MT2646/Rv2570-like"/>
</dbReference>
<accession>A0AAE3MFH7</accession>
<keyword evidence="2" id="KW-1185">Reference proteome</keyword>
<dbReference type="Pfam" id="PF04237">
    <property type="entry name" value="YjbR"/>
    <property type="match status" value="1"/>
</dbReference>
<comment type="caution">
    <text evidence="1">The sequence shown here is derived from an EMBL/GenBank/DDBJ whole genome shotgun (WGS) entry which is preliminary data.</text>
</comment>
<sequence>MNIEEIRNYCLSKKGTTEDFPFDDVTLVFKVMGKMYALTSLDQELSLNLKCDPEKAIELRETHSAIKPGFHMNKKHWNTVDIDGSLTPGFIQGLIDHSYNLVISKLTQKQQAEFQNL</sequence>